<evidence type="ECO:0000313" key="2">
    <source>
        <dbReference type="Proteomes" id="UP000030764"/>
    </source>
</evidence>
<gene>
    <name evidence="1" type="ORF">M513_01549</name>
</gene>
<keyword evidence="2" id="KW-1185">Reference proteome</keyword>
<dbReference type="EMBL" id="KL363188">
    <property type="protein sequence ID" value="KFD57446.1"/>
    <property type="molecule type" value="Genomic_DNA"/>
</dbReference>
<dbReference type="Proteomes" id="UP000030764">
    <property type="component" value="Unassembled WGS sequence"/>
</dbReference>
<evidence type="ECO:0000313" key="1">
    <source>
        <dbReference type="EMBL" id="KFD57446.1"/>
    </source>
</evidence>
<name>A0A085MJQ0_9BILA</name>
<accession>A0A085MJQ0</accession>
<sequence>MGCTDFFYGISRFMEPENILLMPDLSSNDCIPSSADKSKRILFGLSAEDGLQPKPEGAGINRIFSRSTKWEIP</sequence>
<proteinExistence type="predicted"/>
<reference evidence="1 2" key="1">
    <citation type="journal article" date="2014" name="Nat. Genet.">
        <title>Genome and transcriptome of the porcine whipworm Trichuris suis.</title>
        <authorList>
            <person name="Jex A.R."/>
            <person name="Nejsum P."/>
            <person name="Schwarz E.M."/>
            <person name="Hu L."/>
            <person name="Young N.D."/>
            <person name="Hall R.S."/>
            <person name="Korhonen P.K."/>
            <person name="Liao S."/>
            <person name="Thamsborg S."/>
            <person name="Xia J."/>
            <person name="Xu P."/>
            <person name="Wang S."/>
            <person name="Scheerlinck J.P."/>
            <person name="Hofmann A."/>
            <person name="Sternberg P.W."/>
            <person name="Wang J."/>
            <person name="Gasser R.B."/>
        </authorList>
    </citation>
    <scope>NUCLEOTIDE SEQUENCE [LARGE SCALE GENOMIC DNA]</scope>
    <source>
        <strain evidence="1">DCEP-RM93M</strain>
    </source>
</reference>
<organism evidence="1 2">
    <name type="scientific">Trichuris suis</name>
    <name type="common">pig whipworm</name>
    <dbReference type="NCBI Taxonomy" id="68888"/>
    <lineage>
        <taxon>Eukaryota</taxon>
        <taxon>Metazoa</taxon>
        <taxon>Ecdysozoa</taxon>
        <taxon>Nematoda</taxon>
        <taxon>Enoplea</taxon>
        <taxon>Dorylaimia</taxon>
        <taxon>Trichinellida</taxon>
        <taxon>Trichuridae</taxon>
        <taxon>Trichuris</taxon>
    </lineage>
</organism>
<protein>
    <submittedName>
        <fullName evidence="1">Uncharacterized protein</fullName>
    </submittedName>
</protein>
<dbReference type="AlphaFoldDB" id="A0A085MJQ0"/>